<dbReference type="InterPro" id="IPR017452">
    <property type="entry name" value="GPCR_Rhodpsn_7TM"/>
</dbReference>
<feature type="transmembrane region" description="Helical" evidence="9">
    <location>
        <begin position="36"/>
        <end position="62"/>
    </location>
</feature>
<feature type="transmembrane region" description="Helical" evidence="9">
    <location>
        <begin position="222"/>
        <end position="244"/>
    </location>
</feature>
<organism evidence="11 12">
    <name type="scientific">Strongylocentrotus purpuratus</name>
    <name type="common">Purple sea urchin</name>
    <dbReference type="NCBI Taxonomy" id="7668"/>
    <lineage>
        <taxon>Eukaryota</taxon>
        <taxon>Metazoa</taxon>
        <taxon>Echinodermata</taxon>
        <taxon>Eleutherozoa</taxon>
        <taxon>Echinozoa</taxon>
        <taxon>Echinoidea</taxon>
        <taxon>Euechinoidea</taxon>
        <taxon>Echinacea</taxon>
        <taxon>Camarodonta</taxon>
        <taxon>Echinidea</taxon>
        <taxon>Strongylocentrotidae</taxon>
        <taxon>Strongylocentrotus</taxon>
    </lineage>
</organism>
<dbReference type="InterPro" id="IPR000276">
    <property type="entry name" value="GPCR_Rhodpsn"/>
</dbReference>
<dbReference type="Pfam" id="PF00001">
    <property type="entry name" value="7tm_1"/>
    <property type="match status" value="1"/>
</dbReference>
<dbReference type="AlphaFoldDB" id="A0A7M7G314"/>
<evidence type="ECO:0000256" key="9">
    <source>
        <dbReference type="SAM" id="Phobius"/>
    </source>
</evidence>
<comment type="similarity">
    <text evidence="8">Belongs to the G-protein coupled receptor 1 family.</text>
</comment>
<feature type="transmembrane region" description="Helical" evidence="9">
    <location>
        <begin position="158"/>
        <end position="180"/>
    </location>
</feature>
<dbReference type="OMA" id="WMLIVNG"/>
<evidence type="ECO:0000313" key="11">
    <source>
        <dbReference type="EnsemblMetazoa" id="XP_001175881"/>
    </source>
</evidence>
<evidence type="ECO:0000256" key="5">
    <source>
        <dbReference type="ARBA" id="ARBA00023136"/>
    </source>
</evidence>
<feature type="transmembrane region" description="Helical" evidence="9">
    <location>
        <begin position="265"/>
        <end position="289"/>
    </location>
</feature>
<dbReference type="PRINTS" id="PR00237">
    <property type="entry name" value="GPCRRHODOPSN"/>
</dbReference>
<proteinExistence type="inferred from homology"/>
<dbReference type="Proteomes" id="UP000007110">
    <property type="component" value="Unassembled WGS sequence"/>
</dbReference>
<dbReference type="GO" id="GO:0005886">
    <property type="term" value="C:plasma membrane"/>
    <property type="evidence" value="ECO:0000318"/>
    <property type="project" value="GO_Central"/>
</dbReference>
<dbReference type="SUPFAM" id="SSF81321">
    <property type="entry name" value="Family A G protein-coupled receptor-like"/>
    <property type="match status" value="1"/>
</dbReference>
<evidence type="ECO:0000256" key="7">
    <source>
        <dbReference type="ARBA" id="ARBA00023224"/>
    </source>
</evidence>
<accession>A0A7M7G314</accession>
<evidence type="ECO:0000256" key="4">
    <source>
        <dbReference type="ARBA" id="ARBA00023040"/>
    </source>
</evidence>
<dbReference type="KEGG" id="spu:752057"/>
<dbReference type="GO" id="GO:0007186">
    <property type="term" value="P:G protein-coupled receptor signaling pathway"/>
    <property type="evidence" value="ECO:0000318"/>
    <property type="project" value="GO_Central"/>
</dbReference>
<feature type="transmembrane region" description="Helical" evidence="9">
    <location>
        <begin position="110"/>
        <end position="137"/>
    </location>
</feature>
<dbReference type="GO" id="GO:0004930">
    <property type="term" value="F:G protein-coupled receptor activity"/>
    <property type="evidence" value="ECO:0000318"/>
    <property type="project" value="GO_Central"/>
</dbReference>
<evidence type="ECO:0000259" key="10">
    <source>
        <dbReference type="PROSITE" id="PS50262"/>
    </source>
</evidence>
<keyword evidence="12" id="KW-1185">Reference proteome</keyword>
<dbReference type="InParanoid" id="A0A7M7G314"/>
<dbReference type="PROSITE" id="PS50262">
    <property type="entry name" value="G_PROTEIN_RECEP_F1_2"/>
    <property type="match status" value="1"/>
</dbReference>
<dbReference type="PROSITE" id="PS00237">
    <property type="entry name" value="G_PROTEIN_RECEP_F1_1"/>
    <property type="match status" value="1"/>
</dbReference>
<evidence type="ECO:0000256" key="1">
    <source>
        <dbReference type="ARBA" id="ARBA00004141"/>
    </source>
</evidence>
<evidence type="ECO:0000256" key="3">
    <source>
        <dbReference type="ARBA" id="ARBA00022989"/>
    </source>
</evidence>
<reference evidence="12" key="1">
    <citation type="submission" date="2015-02" db="EMBL/GenBank/DDBJ databases">
        <title>Genome sequencing for Strongylocentrotus purpuratus.</title>
        <authorList>
            <person name="Murali S."/>
            <person name="Liu Y."/>
            <person name="Vee V."/>
            <person name="English A."/>
            <person name="Wang M."/>
            <person name="Skinner E."/>
            <person name="Han Y."/>
            <person name="Muzny D.M."/>
            <person name="Worley K.C."/>
            <person name="Gibbs R.A."/>
        </authorList>
    </citation>
    <scope>NUCLEOTIDE SEQUENCE</scope>
</reference>
<reference evidence="11" key="2">
    <citation type="submission" date="2021-01" db="UniProtKB">
        <authorList>
            <consortium name="EnsemblMetazoa"/>
        </authorList>
    </citation>
    <scope>IDENTIFICATION</scope>
</reference>
<sequence length="378" mass="42645">MDSMIENESFDSTCDEYFVNVTVDAASLISYSDAQVVVITILLPIVLLVGLINNIAFIYVVVRVQCMKTITNACLVNLAISDLIFLTIAIGDKIWAYVHSPITPDHSHLGLIGCIFTEITVNTTYLASLFFVTLVALERFYAVCRPQKERGSAAMRTFRWLLIGSWATAGLISATFIPAISKIRNFCAFWPDEEPYNTWPTTFQWCVPIQEWTIIYTDSVRAIPFFIAFFINVFLFVGIVKGLNQAVERAKIMGKRDKNVKLRNQITWMLIVNGLAFFLCLAPFEIISIMRAMGGFKSTTMLEQVSMHFAQMLAYLNSLINPVIYMAMSTRYRAAFINGLLPAQCRQRWQSMGLQSSTGHISMTNSNVHHEHVNGNYG</sequence>
<keyword evidence="6 8" id="KW-0675">Receptor</keyword>
<dbReference type="Gene3D" id="1.20.1070.10">
    <property type="entry name" value="Rhodopsin 7-helix transmembrane proteins"/>
    <property type="match status" value="1"/>
</dbReference>
<evidence type="ECO:0000256" key="6">
    <source>
        <dbReference type="ARBA" id="ARBA00023170"/>
    </source>
</evidence>
<evidence type="ECO:0000256" key="2">
    <source>
        <dbReference type="ARBA" id="ARBA00022692"/>
    </source>
</evidence>
<dbReference type="CDD" id="cd00637">
    <property type="entry name" value="7tm_classA_rhodopsin-like"/>
    <property type="match status" value="1"/>
</dbReference>
<keyword evidence="5 9" id="KW-0472">Membrane</keyword>
<dbReference type="PANTHER" id="PTHR24243">
    <property type="entry name" value="G-PROTEIN COUPLED RECEPTOR"/>
    <property type="match status" value="1"/>
</dbReference>
<dbReference type="GeneID" id="752057"/>
<feature type="transmembrane region" description="Helical" evidence="9">
    <location>
        <begin position="74"/>
        <end position="98"/>
    </location>
</feature>
<protein>
    <recommendedName>
        <fullName evidence="10">G-protein coupled receptors family 1 profile domain-containing protein</fullName>
    </recommendedName>
</protein>
<dbReference type="RefSeq" id="XP_001175881.1">
    <property type="nucleotide sequence ID" value="XM_001175881.1"/>
</dbReference>
<keyword evidence="4 8" id="KW-0297">G-protein coupled receptor</keyword>
<keyword evidence="2 8" id="KW-0812">Transmembrane</keyword>
<keyword evidence="3 9" id="KW-1133">Transmembrane helix</keyword>
<dbReference type="OrthoDB" id="10036964at2759"/>
<name>A0A7M7G314_STRPU</name>
<evidence type="ECO:0000256" key="8">
    <source>
        <dbReference type="RuleBase" id="RU000688"/>
    </source>
</evidence>
<feature type="domain" description="G-protein coupled receptors family 1 profile" evidence="10">
    <location>
        <begin position="53"/>
        <end position="325"/>
    </location>
</feature>
<dbReference type="PANTHER" id="PTHR24243:SF208">
    <property type="entry name" value="PYROKININ-1 RECEPTOR"/>
    <property type="match status" value="1"/>
</dbReference>
<comment type="subcellular location">
    <subcellularLocation>
        <location evidence="1">Membrane</location>
        <topology evidence="1">Multi-pass membrane protein</topology>
    </subcellularLocation>
</comment>
<feature type="transmembrane region" description="Helical" evidence="9">
    <location>
        <begin position="309"/>
        <end position="328"/>
    </location>
</feature>
<evidence type="ECO:0000313" key="12">
    <source>
        <dbReference type="Proteomes" id="UP000007110"/>
    </source>
</evidence>
<keyword evidence="7 8" id="KW-0807">Transducer</keyword>
<dbReference type="EnsemblMetazoa" id="XM_001175881">
    <property type="protein sequence ID" value="XP_001175881"/>
    <property type="gene ID" value="LOC752057"/>
</dbReference>
<dbReference type="FunCoup" id="A0A7M7G314">
    <property type="interactions" value="641"/>
</dbReference>